<evidence type="ECO:0000313" key="1">
    <source>
        <dbReference type="EMBL" id="KKL06824.1"/>
    </source>
</evidence>
<dbReference type="AlphaFoldDB" id="A0A0F9ABB2"/>
<comment type="caution">
    <text evidence="1">The sequence shown here is derived from an EMBL/GenBank/DDBJ whole genome shotgun (WGS) entry which is preliminary data.</text>
</comment>
<organism evidence="1">
    <name type="scientific">marine sediment metagenome</name>
    <dbReference type="NCBI Taxonomy" id="412755"/>
    <lineage>
        <taxon>unclassified sequences</taxon>
        <taxon>metagenomes</taxon>
        <taxon>ecological metagenomes</taxon>
    </lineage>
</organism>
<sequence length="74" mass="8535">MLQMDRDQAITDPQSAKELTAALKTRSNFIEKATDLLQLIMESRRLRIKDMEVAAEKEVRDLEIMIQQEGSVDQ</sequence>
<protein>
    <submittedName>
        <fullName evidence="1">Uncharacterized protein</fullName>
    </submittedName>
</protein>
<name>A0A0F9ABB2_9ZZZZ</name>
<gene>
    <name evidence="1" type="ORF">LCGC14_2592170</name>
</gene>
<proteinExistence type="predicted"/>
<accession>A0A0F9ABB2</accession>
<dbReference type="EMBL" id="LAZR01043542">
    <property type="protein sequence ID" value="KKL06824.1"/>
    <property type="molecule type" value="Genomic_DNA"/>
</dbReference>
<reference evidence="1" key="1">
    <citation type="journal article" date="2015" name="Nature">
        <title>Complex archaea that bridge the gap between prokaryotes and eukaryotes.</title>
        <authorList>
            <person name="Spang A."/>
            <person name="Saw J.H."/>
            <person name="Jorgensen S.L."/>
            <person name="Zaremba-Niedzwiedzka K."/>
            <person name="Martijn J."/>
            <person name="Lind A.E."/>
            <person name="van Eijk R."/>
            <person name="Schleper C."/>
            <person name="Guy L."/>
            <person name="Ettema T.J."/>
        </authorList>
    </citation>
    <scope>NUCLEOTIDE SEQUENCE</scope>
</reference>